<gene>
    <name evidence="1" type="ORF">ROHU_018217</name>
</gene>
<comment type="caution">
    <text evidence="1">The sequence shown here is derived from an EMBL/GenBank/DDBJ whole genome shotgun (WGS) entry which is preliminary data.</text>
</comment>
<dbReference type="Proteomes" id="UP000290572">
    <property type="component" value="Unassembled WGS sequence"/>
</dbReference>
<dbReference type="EMBL" id="QBIY01011738">
    <property type="protein sequence ID" value="RXN29867.1"/>
    <property type="molecule type" value="Genomic_DNA"/>
</dbReference>
<reference evidence="1 2" key="1">
    <citation type="submission" date="2018-03" db="EMBL/GenBank/DDBJ databases">
        <title>Draft genome sequence of Rohu Carp (Labeo rohita).</title>
        <authorList>
            <person name="Das P."/>
            <person name="Kushwaha B."/>
            <person name="Joshi C.G."/>
            <person name="Kumar D."/>
            <person name="Nagpure N.S."/>
            <person name="Sahoo L."/>
            <person name="Das S.P."/>
            <person name="Bit A."/>
            <person name="Patnaik S."/>
            <person name="Meher P.K."/>
            <person name="Jayasankar P."/>
            <person name="Koringa P.G."/>
            <person name="Patel N.V."/>
            <person name="Hinsu A.T."/>
            <person name="Kumar R."/>
            <person name="Pandey M."/>
            <person name="Agarwal S."/>
            <person name="Srivastava S."/>
            <person name="Singh M."/>
            <person name="Iquebal M.A."/>
            <person name="Jaiswal S."/>
            <person name="Angadi U.B."/>
            <person name="Kumar N."/>
            <person name="Raza M."/>
            <person name="Shah T.M."/>
            <person name="Rai A."/>
            <person name="Jena J.K."/>
        </authorList>
    </citation>
    <scope>NUCLEOTIDE SEQUENCE [LARGE SCALE GENOMIC DNA]</scope>
    <source>
        <strain evidence="1">DASCIFA01</strain>
        <tissue evidence="1">Testis</tissue>
    </source>
</reference>
<proteinExistence type="predicted"/>
<organism evidence="1 2">
    <name type="scientific">Labeo rohita</name>
    <name type="common">Indian major carp</name>
    <name type="synonym">Cyprinus rohita</name>
    <dbReference type="NCBI Taxonomy" id="84645"/>
    <lineage>
        <taxon>Eukaryota</taxon>
        <taxon>Metazoa</taxon>
        <taxon>Chordata</taxon>
        <taxon>Craniata</taxon>
        <taxon>Vertebrata</taxon>
        <taxon>Euteleostomi</taxon>
        <taxon>Actinopterygii</taxon>
        <taxon>Neopterygii</taxon>
        <taxon>Teleostei</taxon>
        <taxon>Ostariophysi</taxon>
        <taxon>Cypriniformes</taxon>
        <taxon>Cyprinidae</taxon>
        <taxon>Labeoninae</taxon>
        <taxon>Labeonini</taxon>
        <taxon>Labeo</taxon>
    </lineage>
</organism>
<sequence length="98" mass="11438">MMDMLAQATERIGLEWKPPPCPEPLRLDIWYLRVARPTLVPFFLEVHDELTEMWMASFNARHSSNRFVLPHHPQWWHANVSKYHFHLAGQAVAALPGP</sequence>
<protein>
    <submittedName>
        <fullName evidence="1">Thyrotropin receptor-like protein</fullName>
    </submittedName>
</protein>
<accession>A0A498NFB9</accession>
<keyword evidence="1" id="KW-0675">Receptor</keyword>
<keyword evidence="2" id="KW-1185">Reference proteome</keyword>
<evidence type="ECO:0000313" key="1">
    <source>
        <dbReference type="EMBL" id="RXN29867.1"/>
    </source>
</evidence>
<name>A0A498NFB9_LABRO</name>
<evidence type="ECO:0000313" key="2">
    <source>
        <dbReference type="Proteomes" id="UP000290572"/>
    </source>
</evidence>
<dbReference type="AlphaFoldDB" id="A0A498NFB9"/>